<name>A0AAD3TXB9_9TREE</name>
<dbReference type="AlphaFoldDB" id="A0AAD3TXB9"/>
<evidence type="ECO:0000313" key="2">
    <source>
        <dbReference type="Proteomes" id="UP001222932"/>
    </source>
</evidence>
<sequence length="77" mass="9171">MTSPARLMRCLFDEELDARYLILFDTPRHEFQPLLKILDHDARRQIQTRTHSIEDSVPKQCTTRKCTTRCTHTRIIT</sequence>
<reference evidence="1" key="1">
    <citation type="journal article" date="2023" name="BMC Genomics">
        <title>Chromosome-level genome assemblies of Cutaneotrichosporon spp. (Trichosporonales, Basidiomycota) reveal imbalanced evolution between nucleotide sequences and chromosome synteny.</title>
        <authorList>
            <person name="Kobayashi Y."/>
            <person name="Kayamori A."/>
            <person name="Aoki K."/>
            <person name="Shiwa Y."/>
            <person name="Matsutani M."/>
            <person name="Fujita N."/>
            <person name="Sugita T."/>
            <person name="Iwasaki W."/>
            <person name="Tanaka N."/>
            <person name="Takashima M."/>
        </authorList>
    </citation>
    <scope>NUCLEOTIDE SEQUENCE</scope>
    <source>
        <strain evidence="1">HIS016</strain>
    </source>
</reference>
<dbReference type="EMBL" id="BTCM01000005">
    <property type="protein sequence ID" value="GMK58152.1"/>
    <property type="molecule type" value="Genomic_DNA"/>
</dbReference>
<keyword evidence="2" id="KW-1185">Reference proteome</keyword>
<evidence type="ECO:0000313" key="1">
    <source>
        <dbReference type="EMBL" id="GMK58152.1"/>
    </source>
</evidence>
<protein>
    <submittedName>
        <fullName evidence="1">Uncharacterized protein</fullName>
    </submittedName>
</protein>
<proteinExistence type="predicted"/>
<organism evidence="1 2">
    <name type="scientific">Cutaneotrichosporon spelunceum</name>
    <dbReference type="NCBI Taxonomy" id="1672016"/>
    <lineage>
        <taxon>Eukaryota</taxon>
        <taxon>Fungi</taxon>
        <taxon>Dikarya</taxon>
        <taxon>Basidiomycota</taxon>
        <taxon>Agaricomycotina</taxon>
        <taxon>Tremellomycetes</taxon>
        <taxon>Trichosporonales</taxon>
        <taxon>Trichosporonaceae</taxon>
        <taxon>Cutaneotrichosporon</taxon>
    </lineage>
</organism>
<accession>A0AAD3TXB9</accession>
<gene>
    <name evidence="1" type="ORF">CspeluHIS016_0501840</name>
</gene>
<reference evidence="1" key="2">
    <citation type="submission" date="2023-06" db="EMBL/GenBank/DDBJ databases">
        <authorList>
            <person name="Kobayashi Y."/>
            <person name="Kayamori A."/>
            <person name="Aoki K."/>
            <person name="Shiwa Y."/>
            <person name="Fujita N."/>
            <person name="Sugita T."/>
            <person name="Iwasaki W."/>
            <person name="Tanaka N."/>
            <person name="Takashima M."/>
        </authorList>
    </citation>
    <scope>NUCLEOTIDE SEQUENCE</scope>
    <source>
        <strain evidence="1">HIS016</strain>
    </source>
</reference>
<dbReference type="Proteomes" id="UP001222932">
    <property type="component" value="Unassembled WGS sequence"/>
</dbReference>
<comment type="caution">
    <text evidence="1">The sequence shown here is derived from an EMBL/GenBank/DDBJ whole genome shotgun (WGS) entry which is preliminary data.</text>
</comment>